<dbReference type="GeneID" id="78571530"/>
<dbReference type="AlphaFoldDB" id="A0A379G8M7"/>
<proteinExistence type="predicted"/>
<accession>A0A379G8M7</accession>
<evidence type="ECO:0000313" key="1">
    <source>
        <dbReference type="EMBL" id="SUC37390.1"/>
    </source>
</evidence>
<dbReference type="OrthoDB" id="2453885at2"/>
<evidence type="ECO:0000313" key="2">
    <source>
        <dbReference type="Proteomes" id="UP000254235"/>
    </source>
</evidence>
<dbReference type="EMBL" id="UGTP01000002">
    <property type="protein sequence ID" value="SUC37390.1"/>
    <property type="molecule type" value="Genomic_DNA"/>
</dbReference>
<protein>
    <submittedName>
        <fullName evidence="1">Uncharacterized protein</fullName>
    </submittedName>
</protein>
<reference evidence="1 2" key="1">
    <citation type="submission" date="2018-06" db="EMBL/GenBank/DDBJ databases">
        <authorList>
            <consortium name="Pathogen Informatics"/>
            <person name="Doyle S."/>
        </authorList>
    </citation>
    <scope>NUCLEOTIDE SEQUENCE [LARGE SCALE GENOMIC DNA]</scope>
    <source>
        <strain evidence="1 2">NCTC13043</strain>
    </source>
</reference>
<gene>
    <name evidence="1" type="ORF">NCTC13043_01878</name>
</gene>
<dbReference type="Proteomes" id="UP000254235">
    <property type="component" value="Unassembled WGS sequence"/>
</dbReference>
<name>A0A379G8M7_9BACT</name>
<sequence length="85" mass="9658">MKSLTDKLNKVIAILENRLSGEPKLSLIISRLKRTRELLSDNNQNKTLKSIYGITRAYLDITSDYADPIVTDLHTIEKEIDALSK</sequence>
<organism evidence="1 2">
    <name type="scientific">Prevotella pallens</name>
    <dbReference type="NCBI Taxonomy" id="60133"/>
    <lineage>
        <taxon>Bacteria</taxon>
        <taxon>Pseudomonadati</taxon>
        <taxon>Bacteroidota</taxon>
        <taxon>Bacteroidia</taxon>
        <taxon>Bacteroidales</taxon>
        <taxon>Prevotellaceae</taxon>
        <taxon>Prevotella</taxon>
    </lineage>
</organism>
<dbReference type="RefSeq" id="WP_115083869.1">
    <property type="nucleotide sequence ID" value="NZ_CAKAQN010000024.1"/>
</dbReference>